<name>K5VQI1_PHACS</name>
<sequence>MAPVPPSSTSRSAPTLRGFMLSSPTLFWAVVGMLSLSLVVLLGWLSFKVFRYLRRPRDDCVLPLHSAKDAPRPLLLPGMLSPGHRPSRPRWFLHGLDGSLIRDTRALFAGAKPTPAWLSRPRTPSAPPAADVEAQRLSPKSKLWVEDERMWAAEVERIRKDMREPIPWVLYVPTEPICPVLPQDDNKDEKADCATSLFAPVPIALPERALVKGAPPLAPVSTSAAVTTHKDAPGLPHSPSTLALASPRVSDAPALDTIAEEEDDEDGPALRSCFSEDSLYSQDSADRPFSALAALAALALPSAPTSPASPEPAPAGDVVPAIVISPCVSLPLPGASTLDEGLAALSAALGGAFLRVPGDDDDDDDGAAPRIPPASRPVLGTVTRNASRRRG</sequence>
<evidence type="ECO:0000313" key="3">
    <source>
        <dbReference type="EMBL" id="EKM48809.1"/>
    </source>
</evidence>
<dbReference type="OrthoDB" id="10655102at2759"/>
<dbReference type="HOGENOM" id="CLU_707070_0_0_1"/>
<keyword evidence="2" id="KW-0812">Transmembrane</keyword>
<evidence type="ECO:0000256" key="1">
    <source>
        <dbReference type="SAM" id="MobiDB-lite"/>
    </source>
</evidence>
<dbReference type="InParanoid" id="K5VQI1"/>
<protein>
    <submittedName>
        <fullName evidence="3">Uncharacterized protein</fullName>
    </submittedName>
</protein>
<dbReference type="EMBL" id="JH930719">
    <property type="protein sequence ID" value="EKM48809.1"/>
    <property type="molecule type" value="Genomic_DNA"/>
</dbReference>
<keyword evidence="2" id="KW-1133">Transmembrane helix</keyword>
<feature type="region of interest" description="Disordered" evidence="1">
    <location>
        <begin position="353"/>
        <end position="391"/>
    </location>
</feature>
<dbReference type="KEGG" id="pco:PHACADRAFT_266088"/>
<dbReference type="GeneID" id="18919295"/>
<dbReference type="RefSeq" id="XP_007402641.1">
    <property type="nucleotide sequence ID" value="XM_007402579.1"/>
</dbReference>
<gene>
    <name evidence="3" type="ORF">PHACADRAFT_266088</name>
</gene>
<evidence type="ECO:0000313" key="4">
    <source>
        <dbReference type="Proteomes" id="UP000008370"/>
    </source>
</evidence>
<evidence type="ECO:0000256" key="2">
    <source>
        <dbReference type="SAM" id="Phobius"/>
    </source>
</evidence>
<feature type="non-terminal residue" evidence="3">
    <location>
        <position position="391"/>
    </location>
</feature>
<dbReference type="AlphaFoldDB" id="K5VQI1"/>
<proteinExistence type="predicted"/>
<organism evidence="3 4">
    <name type="scientific">Phanerochaete carnosa (strain HHB-10118-sp)</name>
    <name type="common">White-rot fungus</name>
    <name type="synonym">Peniophora carnosa</name>
    <dbReference type="NCBI Taxonomy" id="650164"/>
    <lineage>
        <taxon>Eukaryota</taxon>
        <taxon>Fungi</taxon>
        <taxon>Dikarya</taxon>
        <taxon>Basidiomycota</taxon>
        <taxon>Agaricomycotina</taxon>
        <taxon>Agaricomycetes</taxon>
        <taxon>Polyporales</taxon>
        <taxon>Phanerochaetaceae</taxon>
        <taxon>Phanerochaete</taxon>
    </lineage>
</organism>
<dbReference type="Proteomes" id="UP000008370">
    <property type="component" value="Unassembled WGS sequence"/>
</dbReference>
<keyword evidence="4" id="KW-1185">Reference proteome</keyword>
<reference evidence="3 4" key="1">
    <citation type="journal article" date="2012" name="BMC Genomics">
        <title>Comparative genomics of the white-rot fungi, Phanerochaete carnosa and P. chrysosporium, to elucidate the genetic basis of the distinct wood types they colonize.</title>
        <authorList>
            <person name="Suzuki H."/>
            <person name="MacDonald J."/>
            <person name="Syed K."/>
            <person name="Salamov A."/>
            <person name="Hori C."/>
            <person name="Aerts A."/>
            <person name="Henrissat B."/>
            <person name="Wiebenga A."/>
            <person name="vanKuyk P.A."/>
            <person name="Barry K."/>
            <person name="Lindquist E."/>
            <person name="LaButti K."/>
            <person name="Lapidus A."/>
            <person name="Lucas S."/>
            <person name="Coutinho P."/>
            <person name="Gong Y."/>
            <person name="Samejima M."/>
            <person name="Mahadevan R."/>
            <person name="Abou-Zaid M."/>
            <person name="de Vries R.P."/>
            <person name="Igarashi K."/>
            <person name="Yadav J.S."/>
            <person name="Grigoriev I.V."/>
            <person name="Master E.R."/>
        </authorList>
    </citation>
    <scope>NUCLEOTIDE SEQUENCE [LARGE SCALE GENOMIC DNA]</scope>
    <source>
        <strain evidence="3 4">HHB-10118-sp</strain>
    </source>
</reference>
<keyword evidence="2" id="KW-0472">Membrane</keyword>
<accession>K5VQI1</accession>
<feature type="transmembrane region" description="Helical" evidence="2">
    <location>
        <begin position="26"/>
        <end position="47"/>
    </location>
</feature>